<keyword evidence="3" id="KW-1185">Reference proteome</keyword>
<evidence type="ECO:0000313" key="3">
    <source>
        <dbReference type="Proteomes" id="UP001558632"/>
    </source>
</evidence>
<dbReference type="EMBL" id="JBEUSY010000214">
    <property type="protein sequence ID" value="KAL1242283.1"/>
    <property type="molecule type" value="Genomic_DNA"/>
</dbReference>
<feature type="region of interest" description="Disordered" evidence="1">
    <location>
        <begin position="535"/>
        <end position="560"/>
    </location>
</feature>
<reference evidence="2 3" key="1">
    <citation type="submission" date="2024-07" db="EMBL/GenBank/DDBJ databases">
        <title>Enhanced genomic and transcriptomic resources for Trichinella pseudospiralis and T. spiralis underpin the discovery of pronounced molecular differences between stages and species.</title>
        <authorList>
            <person name="Pasi K.K."/>
            <person name="La Rosa G."/>
            <person name="Gomez-Morales M.A."/>
            <person name="Tosini F."/>
            <person name="Sumanam S."/>
            <person name="Young N.D."/>
            <person name="Chang B.C."/>
            <person name="Robin G.B."/>
        </authorList>
    </citation>
    <scope>NUCLEOTIDE SEQUENCE [LARGE SCALE GENOMIC DNA]</scope>
    <source>
        <strain evidence="2">ISS534</strain>
    </source>
</reference>
<dbReference type="Proteomes" id="UP001558632">
    <property type="component" value="Unassembled WGS sequence"/>
</dbReference>
<proteinExistence type="predicted"/>
<accession>A0ABR3KSB8</accession>
<name>A0ABR3KSB8_TRISP</name>
<comment type="caution">
    <text evidence="2">The sequence shown here is derived from an EMBL/GenBank/DDBJ whole genome shotgun (WGS) entry which is preliminary data.</text>
</comment>
<gene>
    <name evidence="2" type="ORF">TSPI_09016</name>
</gene>
<evidence type="ECO:0000313" key="2">
    <source>
        <dbReference type="EMBL" id="KAL1242283.1"/>
    </source>
</evidence>
<feature type="region of interest" description="Disordered" evidence="1">
    <location>
        <begin position="288"/>
        <end position="318"/>
    </location>
</feature>
<evidence type="ECO:0000256" key="1">
    <source>
        <dbReference type="SAM" id="MobiDB-lite"/>
    </source>
</evidence>
<feature type="compositionally biased region" description="Basic and acidic residues" evidence="1">
    <location>
        <begin position="292"/>
        <end position="318"/>
    </location>
</feature>
<protein>
    <submittedName>
        <fullName evidence="2">Uncharacterized protein</fullName>
    </submittedName>
</protein>
<organism evidence="2 3">
    <name type="scientific">Trichinella spiralis</name>
    <name type="common">Trichina worm</name>
    <dbReference type="NCBI Taxonomy" id="6334"/>
    <lineage>
        <taxon>Eukaryota</taxon>
        <taxon>Metazoa</taxon>
        <taxon>Ecdysozoa</taxon>
        <taxon>Nematoda</taxon>
        <taxon>Enoplea</taxon>
        <taxon>Dorylaimia</taxon>
        <taxon>Trichinellida</taxon>
        <taxon>Trichinellidae</taxon>
        <taxon>Trichinella</taxon>
    </lineage>
</organism>
<sequence length="756" mass="85966">MKITTKINAERLFSESAPSSPRFKMLDLTEILSDGVLVKDCFTGVLVRRMKVKTIYGKFLADHRDLNSESRKIDCETANAIQKRSLSQLCLIYGYWSAQSDCFEMLMNLLPCDTGNQIMLKKESSAEERFTNENSETVDQTAESSRRLSFLFQRAMNDNGNASWLKDIQRANESCQISESFLNATDINSENSERFENDTSLCSEVPLSTQYDKVDTESNRRQSEFNRTTRRLSDRFQQALTNKRHMVSGNVSKLPTIIDADEAACKSYDDSNLETSFQSCNVTTRSSAVGVEEEKKENSMKNEVPHSEHPFSEIDEKSTETDITLTAFEYDKLADFEFTAVRDDQESSEKDAVSSLEVPGNLQKEFSHFETVKEEDCTFSLKNEAIDDKSESMAGKPEKRFQRSRLSQMFVVAVNSQPPLISQFSKSLLKCEDTKENVNEKTEMEEDKDVAAVQHFGNHSSSMANRNEILNNSSLRHKDVNTCLQPHHQTQIPRSCLSNVFHSTANSHSSEDDSPFCRFVPAVDNKIKKSVANVDVKSQKSTSKNIPRDQNRPFVSKEQNHECKFNKAGRRDTVHFGYATTKMNSFLFEPPKATAVLCNENKQPSTPVNYGKDNKVHRKLFDQAPTQCNSRDCKSNFKKNNLEQNSRRFTINNISALTIADDEKYPAISNANEANKLGNSSSTTNNLFMNKPRSFFIRPNKLENLNESIKITDTNLNNRRQSFRPATNATVAQRRHSLLPRLKKDRATLQNGKNFK</sequence>